<dbReference type="Pfam" id="PF00440">
    <property type="entry name" value="TetR_N"/>
    <property type="match status" value="1"/>
</dbReference>
<comment type="caution">
    <text evidence="3">The sequence shown here is derived from an EMBL/GenBank/DDBJ whole genome shotgun (WGS) entry which is preliminary data.</text>
</comment>
<dbReference type="PROSITE" id="PS01081">
    <property type="entry name" value="HTH_TETR_1"/>
    <property type="match status" value="1"/>
</dbReference>
<dbReference type="InterPro" id="IPR009057">
    <property type="entry name" value="Homeodomain-like_sf"/>
</dbReference>
<dbReference type="EMBL" id="JBHTMY010000001">
    <property type="protein sequence ID" value="MFD1314055.1"/>
    <property type="molecule type" value="Genomic_DNA"/>
</dbReference>
<evidence type="ECO:0000259" key="2">
    <source>
        <dbReference type="Pfam" id="PF00440"/>
    </source>
</evidence>
<dbReference type="Proteomes" id="UP001597201">
    <property type="component" value="Unassembled WGS sequence"/>
</dbReference>
<keyword evidence="1" id="KW-0238">DNA-binding</keyword>
<feature type="domain" description="HTH tetR-type" evidence="2">
    <location>
        <begin position="21"/>
        <end position="63"/>
    </location>
</feature>
<dbReference type="SUPFAM" id="SSF46689">
    <property type="entry name" value="Homeodomain-like"/>
    <property type="match status" value="1"/>
</dbReference>
<dbReference type="RefSeq" id="WP_377175300.1">
    <property type="nucleotide sequence ID" value="NZ_JBHTMY010000001.1"/>
</dbReference>
<dbReference type="Gene3D" id="1.10.357.10">
    <property type="entry name" value="Tetracycline Repressor, domain 2"/>
    <property type="match status" value="1"/>
</dbReference>
<protein>
    <submittedName>
        <fullName evidence="3">TetR/AcrR family transcriptional regulator</fullName>
    </submittedName>
</protein>
<dbReference type="InterPro" id="IPR023772">
    <property type="entry name" value="DNA-bd_HTH_TetR-type_CS"/>
</dbReference>
<keyword evidence="4" id="KW-1185">Reference proteome</keyword>
<proteinExistence type="predicted"/>
<evidence type="ECO:0000256" key="1">
    <source>
        <dbReference type="ARBA" id="ARBA00023125"/>
    </source>
</evidence>
<evidence type="ECO:0000313" key="4">
    <source>
        <dbReference type="Proteomes" id="UP001597201"/>
    </source>
</evidence>
<organism evidence="3 4">
    <name type="scientific">Namhaeicola litoreus</name>
    <dbReference type="NCBI Taxonomy" id="1052145"/>
    <lineage>
        <taxon>Bacteria</taxon>
        <taxon>Pseudomonadati</taxon>
        <taxon>Bacteroidota</taxon>
        <taxon>Flavobacteriia</taxon>
        <taxon>Flavobacteriales</taxon>
        <taxon>Flavobacteriaceae</taxon>
        <taxon>Namhaeicola</taxon>
    </lineage>
</organism>
<reference evidence="4" key="1">
    <citation type="journal article" date="2019" name="Int. J. Syst. Evol. Microbiol.">
        <title>The Global Catalogue of Microorganisms (GCM) 10K type strain sequencing project: providing services to taxonomists for standard genome sequencing and annotation.</title>
        <authorList>
            <consortium name="The Broad Institute Genomics Platform"/>
            <consortium name="The Broad Institute Genome Sequencing Center for Infectious Disease"/>
            <person name="Wu L."/>
            <person name="Ma J."/>
        </authorList>
    </citation>
    <scope>NUCLEOTIDE SEQUENCE [LARGE SCALE GENOMIC DNA]</scope>
    <source>
        <strain evidence="4">CCUG 61485</strain>
    </source>
</reference>
<name>A0ABW3XY34_9FLAO</name>
<accession>A0ABW3XY34</accession>
<dbReference type="InterPro" id="IPR001647">
    <property type="entry name" value="HTH_TetR"/>
</dbReference>
<evidence type="ECO:0000313" key="3">
    <source>
        <dbReference type="EMBL" id="MFD1314055.1"/>
    </source>
</evidence>
<sequence length="207" mass="25069">MEYLYVHRRPMDTLNFWIEKGYEHFGLFGPEKLSIKRIAEDNAVSRTTFHYYFKSQEEFIDELLRYHCDLHKVFCEYGKANCKNYIPDLHEMIVHFSLGFKFHKQLFNHQNIQKYREVFQNCNKISGREFVVQMFINHYNLPLTFEDACSLHESLTETWYSRLDLENMELSHLIRLTDEIMEPLLHLIKNIQIKTRKEIISLPLELI</sequence>
<gene>
    <name evidence="3" type="ORF">ACFQ39_00370</name>
</gene>